<reference evidence="1" key="2">
    <citation type="submission" date="2023-05" db="EMBL/GenBank/DDBJ databases">
        <authorList>
            <consortium name="Lawrence Berkeley National Laboratory"/>
            <person name="Steindorff A."/>
            <person name="Hensen N."/>
            <person name="Bonometti L."/>
            <person name="Westerberg I."/>
            <person name="Brannstrom I.O."/>
            <person name="Guillou S."/>
            <person name="Cros-Aarteil S."/>
            <person name="Calhoun S."/>
            <person name="Haridas S."/>
            <person name="Kuo A."/>
            <person name="Mondo S."/>
            <person name="Pangilinan J."/>
            <person name="Riley R."/>
            <person name="Labutti K."/>
            <person name="Andreopoulos B."/>
            <person name="Lipzen A."/>
            <person name="Chen C."/>
            <person name="Yanf M."/>
            <person name="Daum C."/>
            <person name="Ng V."/>
            <person name="Clum A."/>
            <person name="Ohm R."/>
            <person name="Martin F."/>
            <person name="Silar P."/>
            <person name="Natvig D."/>
            <person name="Lalanne C."/>
            <person name="Gautier V."/>
            <person name="Ament-Velasquez S.L."/>
            <person name="Kruys A."/>
            <person name="Hutchinson M.I."/>
            <person name="Powell A.J."/>
            <person name="Barry K."/>
            <person name="Miller A.N."/>
            <person name="Grigoriev I.V."/>
            <person name="Debuchy R."/>
            <person name="Gladieux P."/>
            <person name="Thoren M.H."/>
            <person name="Johannesson H."/>
        </authorList>
    </citation>
    <scope>NUCLEOTIDE SEQUENCE</scope>
    <source>
        <strain evidence="1">PSN309</strain>
    </source>
</reference>
<dbReference type="AlphaFoldDB" id="A0AAN7AJ85"/>
<comment type="caution">
    <text evidence="1">The sequence shown here is derived from an EMBL/GenBank/DDBJ whole genome shotgun (WGS) entry which is preliminary data.</text>
</comment>
<sequence>MGSSNTPNLERRAFTVIPTLKSTWLVLSPSSFLIAILEKDAGGNTSILFAPVGIPSLRLQLWLPRGCPSAPCCGLHRLAWDVSSRLMTTGNLVIHPKSSCRCWVDGIDSLTSPDISHRKSTRESSFEAPRFNTETTVSAIPLPQDLPPDDNFLQREILLDTGMMRSHCWSKPGHVILALACFLGYGQQQRIQATAGWNSSSPATNESQGQSQQGLGFNGLGNAGYIPLEWCCPWFLNCIRIEGVPSSKRGVLF</sequence>
<protein>
    <submittedName>
        <fullName evidence="1">Uncharacterized protein</fullName>
    </submittedName>
</protein>
<accession>A0AAN7AJ85</accession>
<organism evidence="1 2">
    <name type="scientific">Podospora australis</name>
    <dbReference type="NCBI Taxonomy" id="1536484"/>
    <lineage>
        <taxon>Eukaryota</taxon>
        <taxon>Fungi</taxon>
        <taxon>Dikarya</taxon>
        <taxon>Ascomycota</taxon>
        <taxon>Pezizomycotina</taxon>
        <taxon>Sordariomycetes</taxon>
        <taxon>Sordariomycetidae</taxon>
        <taxon>Sordariales</taxon>
        <taxon>Podosporaceae</taxon>
        <taxon>Podospora</taxon>
    </lineage>
</organism>
<gene>
    <name evidence="1" type="ORF">QBC35DRAFT_229320</name>
</gene>
<dbReference type="Proteomes" id="UP001302126">
    <property type="component" value="Unassembled WGS sequence"/>
</dbReference>
<evidence type="ECO:0000313" key="1">
    <source>
        <dbReference type="EMBL" id="KAK4187630.1"/>
    </source>
</evidence>
<keyword evidence="2" id="KW-1185">Reference proteome</keyword>
<proteinExistence type="predicted"/>
<name>A0AAN7AJ85_9PEZI</name>
<reference evidence="1" key="1">
    <citation type="journal article" date="2023" name="Mol. Phylogenet. Evol.">
        <title>Genome-scale phylogeny and comparative genomics of the fungal order Sordariales.</title>
        <authorList>
            <person name="Hensen N."/>
            <person name="Bonometti L."/>
            <person name="Westerberg I."/>
            <person name="Brannstrom I.O."/>
            <person name="Guillou S."/>
            <person name="Cros-Aarteil S."/>
            <person name="Calhoun S."/>
            <person name="Haridas S."/>
            <person name="Kuo A."/>
            <person name="Mondo S."/>
            <person name="Pangilinan J."/>
            <person name="Riley R."/>
            <person name="LaButti K."/>
            <person name="Andreopoulos B."/>
            <person name="Lipzen A."/>
            <person name="Chen C."/>
            <person name="Yan M."/>
            <person name="Daum C."/>
            <person name="Ng V."/>
            <person name="Clum A."/>
            <person name="Steindorff A."/>
            <person name="Ohm R.A."/>
            <person name="Martin F."/>
            <person name="Silar P."/>
            <person name="Natvig D.O."/>
            <person name="Lalanne C."/>
            <person name="Gautier V."/>
            <person name="Ament-Velasquez S.L."/>
            <person name="Kruys A."/>
            <person name="Hutchinson M.I."/>
            <person name="Powell A.J."/>
            <person name="Barry K."/>
            <person name="Miller A.N."/>
            <person name="Grigoriev I.V."/>
            <person name="Debuchy R."/>
            <person name="Gladieux P."/>
            <person name="Hiltunen Thoren M."/>
            <person name="Johannesson H."/>
        </authorList>
    </citation>
    <scope>NUCLEOTIDE SEQUENCE</scope>
    <source>
        <strain evidence="1">PSN309</strain>
    </source>
</reference>
<evidence type="ECO:0000313" key="2">
    <source>
        <dbReference type="Proteomes" id="UP001302126"/>
    </source>
</evidence>
<dbReference type="EMBL" id="MU864399">
    <property type="protein sequence ID" value="KAK4187630.1"/>
    <property type="molecule type" value="Genomic_DNA"/>
</dbReference>